<dbReference type="InterPro" id="IPR012337">
    <property type="entry name" value="RNaseH-like_sf"/>
</dbReference>
<evidence type="ECO:0000313" key="2">
    <source>
        <dbReference type="EMBL" id="KAA1251560.1"/>
    </source>
</evidence>
<protein>
    <submittedName>
        <fullName evidence="2">Transposase family protein</fullName>
    </submittedName>
</protein>
<dbReference type="SUPFAM" id="SSF53098">
    <property type="entry name" value="Ribonuclease H-like"/>
    <property type="match status" value="1"/>
</dbReference>
<evidence type="ECO:0000259" key="1">
    <source>
        <dbReference type="PROSITE" id="PS50994"/>
    </source>
</evidence>
<name>A0A5B1BVR5_MYCSI</name>
<dbReference type="InterPro" id="IPR036397">
    <property type="entry name" value="RNaseH_sf"/>
</dbReference>
<dbReference type="AlphaFoldDB" id="A0A5B1BVR5"/>
<dbReference type="Proteomes" id="UP000324701">
    <property type="component" value="Unassembled WGS sequence"/>
</dbReference>
<evidence type="ECO:0000313" key="3">
    <source>
        <dbReference type="Proteomes" id="UP000324701"/>
    </source>
</evidence>
<comment type="caution">
    <text evidence="2">The sequence shown here is derived from an EMBL/GenBank/DDBJ whole genome shotgun (WGS) entry which is preliminary data.</text>
</comment>
<feature type="domain" description="Integrase catalytic" evidence="1">
    <location>
        <begin position="18"/>
        <end position="107"/>
    </location>
</feature>
<dbReference type="Gene3D" id="3.30.420.10">
    <property type="entry name" value="Ribonuclease H-like superfamily/Ribonuclease H"/>
    <property type="match status" value="1"/>
</dbReference>
<accession>A0A5B1BVR5</accession>
<dbReference type="GO" id="GO:0003676">
    <property type="term" value="F:nucleic acid binding"/>
    <property type="evidence" value="ECO:0007669"/>
    <property type="project" value="InterPro"/>
</dbReference>
<organism evidence="2 3">
    <name type="scientific">Mycobacterium simiae</name>
    <name type="common">Mycobacterium habana</name>
    <dbReference type="NCBI Taxonomy" id="1784"/>
    <lineage>
        <taxon>Bacteria</taxon>
        <taxon>Bacillati</taxon>
        <taxon>Actinomycetota</taxon>
        <taxon>Actinomycetes</taxon>
        <taxon>Mycobacteriales</taxon>
        <taxon>Mycobacteriaceae</taxon>
        <taxon>Mycobacterium</taxon>
        <taxon>Mycobacterium simiae complex</taxon>
    </lineage>
</organism>
<gene>
    <name evidence="2" type="ORF">F0Q45_03785</name>
</gene>
<proteinExistence type="predicted"/>
<dbReference type="PROSITE" id="PS50994">
    <property type="entry name" value="INTEGRASE"/>
    <property type="match status" value="1"/>
</dbReference>
<sequence length="107" mass="11753">MATPNRTNAPKNSYIRFQAEQPDERWQPDITHWQLADNTDVEILDVLDNHFRLFVGGDTLPVFTASDVDNSFTKAAAAYGNPASLLSDNGAVLPLTWISGCISFAPT</sequence>
<dbReference type="OrthoDB" id="568335at2"/>
<dbReference type="EMBL" id="VTZN01000012">
    <property type="protein sequence ID" value="KAA1251560.1"/>
    <property type="molecule type" value="Genomic_DNA"/>
</dbReference>
<dbReference type="RefSeq" id="WP_149652653.1">
    <property type="nucleotide sequence ID" value="NZ_VTZN01000012.1"/>
</dbReference>
<dbReference type="GO" id="GO:0015074">
    <property type="term" value="P:DNA integration"/>
    <property type="evidence" value="ECO:0007669"/>
    <property type="project" value="InterPro"/>
</dbReference>
<reference evidence="2 3" key="1">
    <citation type="submission" date="2019-09" db="EMBL/GenBank/DDBJ databases">
        <title>Report of infection by Mycobacterium simiae a patient suffering from pulmonary tuberculosis.</title>
        <authorList>
            <person name="Mohanty P.S."/>
            <person name="Bansal A.K."/>
            <person name="Singh H."/>
            <person name="Sharma S."/>
            <person name="Patil S.A."/>
            <person name="Upadhaya P."/>
            <person name="Singh P.K."/>
            <person name="Kumar D."/>
            <person name="Kumar S."/>
            <person name="Singh R.K."/>
            <person name="Chaudhary B."/>
        </authorList>
    </citation>
    <scope>NUCLEOTIDE SEQUENCE [LARGE SCALE GENOMIC DNA]</scope>
    <source>
        <strain evidence="2 3">JAL-560-SIM</strain>
    </source>
</reference>
<dbReference type="InterPro" id="IPR001584">
    <property type="entry name" value="Integrase_cat-core"/>
</dbReference>
<keyword evidence="3" id="KW-1185">Reference proteome</keyword>